<dbReference type="EMBL" id="BGZK01002868">
    <property type="protein sequence ID" value="GBP97098.1"/>
    <property type="molecule type" value="Genomic_DNA"/>
</dbReference>
<dbReference type="EC" id="3.4.22.-" evidence="11"/>
<protein>
    <recommendedName>
        <fullName evidence="11">Cysteine protease</fullName>
        <ecNumber evidence="11">3.4.22.-</ecNumber>
    </recommendedName>
</protein>
<reference evidence="13 14" key="1">
    <citation type="journal article" date="2019" name="Commun. Biol.">
        <title>The bagworm genome reveals a unique fibroin gene that provides high tensile strength.</title>
        <authorList>
            <person name="Kono N."/>
            <person name="Nakamura H."/>
            <person name="Ohtoshi R."/>
            <person name="Tomita M."/>
            <person name="Numata K."/>
            <person name="Arakawa K."/>
        </authorList>
    </citation>
    <scope>NUCLEOTIDE SEQUENCE [LARGE SCALE GENOMIC DNA]</scope>
</reference>
<feature type="domain" description="Peptidase C54 catalytic" evidence="12">
    <location>
        <begin position="44"/>
        <end position="310"/>
    </location>
</feature>
<evidence type="ECO:0000259" key="12">
    <source>
        <dbReference type="Pfam" id="PF03416"/>
    </source>
</evidence>
<dbReference type="STRING" id="151549.A0A4C2AAD9"/>
<dbReference type="GO" id="GO:0005737">
    <property type="term" value="C:cytoplasm"/>
    <property type="evidence" value="ECO:0007669"/>
    <property type="project" value="UniProtKB-SubCell"/>
</dbReference>
<dbReference type="Proteomes" id="UP000299102">
    <property type="component" value="Unassembled WGS sequence"/>
</dbReference>
<evidence type="ECO:0000256" key="1">
    <source>
        <dbReference type="ARBA" id="ARBA00004496"/>
    </source>
</evidence>
<evidence type="ECO:0000256" key="5">
    <source>
        <dbReference type="ARBA" id="ARBA00022670"/>
    </source>
</evidence>
<dbReference type="PANTHER" id="PTHR22624:SF49">
    <property type="entry name" value="CYSTEINE PROTEASE"/>
    <property type="match status" value="1"/>
</dbReference>
<dbReference type="GO" id="GO:0015031">
    <property type="term" value="P:protein transport"/>
    <property type="evidence" value="ECO:0007669"/>
    <property type="project" value="UniProtKB-KW"/>
</dbReference>
<dbReference type="Pfam" id="PF03416">
    <property type="entry name" value="Peptidase_C54"/>
    <property type="match status" value="1"/>
</dbReference>
<comment type="caution">
    <text evidence="13">The sequence shown here is derived from an EMBL/GenBank/DDBJ whole genome shotgun (WGS) entry which is preliminary data.</text>
</comment>
<dbReference type="InterPro" id="IPR046792">
    <property type="entry name" value="Peptidase_C54_cat"/>
</dbReference>
<keyword evidence="14" id="KW-1185">Reference proteome</keyword>
<dbReference type="GO" id="GO:0019786">
    <property type="term" value="F:protein-phosphatidylethanolamide deconjugating activity"/>
    <property type="evidence" value="ECO:0007669"/>
    <property type="project" value="InterPro"/>
</dbReference>
<dbReference type="OrthoDB" id="2960936at2759"/>
<dbReference type="GO" id="GO:0000045">
    <property type="term" value="P:autophagosome assembly"/>
    <property type="evidence" value="ECO:0007669"/>
    <property type="project" value="TreeGrafter"/>
</dbReference>
<comment type="subcellular location">
    <subcellularLocation>
        <location evidence="1 11">Cytoplasm</location>
    </subcellularLocation>
</comment>
<keyword evidence="5 11" id="KW-0645">Protease</keyword>
<keyword evidence="7" id="KW-0788">Thiol protease</keyword>
<dbReference type="GO" id="GO:0034727">
    <property type="term" value="P:piecemeal microautophagy of the nucleus"/>
    <property type="evidence" value="ECO:0007669"/>
    <property type="project" value="TreeGrafter"/>
</dbReference>
<name>A0A4C2AAD9_EUMVA</name>
<sequence>MMDSMFDIRYLSADSNNVEPDDLPQTKEPIWILGKKYNLAQDLERIRRDITSIIWCTYRKGFVPIGDEGLTSDKGWGCMLRCGQMVLGVALTRIHLSTDWVWTPETRDPTYLKIIQRFEERKQAPYSIHQVALMGACEGKEVGQWFGPNTVAQVLKKLVVFDKWSSLTIHVALDNTVVKEDILKKCTINNDRGDTSQASSSAVILDWLPLLLIVPLRLGLNEINPIYVEGLKICFQSTQSIGVIGGKPNQALYLIGCVDNEVIYLDPHTTQKSGLVENKLTDDQKEMDCTYHCKYASRIPILAMDPSVAV</sequence>
<dbReference type="GO" id="GO:0016485">
    <property type="term" value="P:protein processing"/>
    <property type="evidence" value="ECO:0007669"/>
    <property type="project" value="TreeGrafter"/>
</dbReference>
<dbReference type="GO" id="GO:0035973">
    <property type="term" value="P:aggrephagy"/>
    <property type="evidence" value="ECO:0007669"/>
    <property type="project" value="TreeGrafter"/>
</dbReference>
<keyword evidence="8 11" id="KW-0653">Protein transport</keyword>
<evidence type="ECO:0000256" key="3">
    <source>
        <dbReference type="ARBA" id="ARBA00022448"/>
    </source>
</evidence>
<keyword evidence="4 11" id="KW-0963">Cytoplasm</keyword>
<comment type="similarity">
    <text evidence="2 11">Belongs to the peptidase C54 family.</text>
</comment>
<dbReference type="InterPro" id="IPR038765">
    <property type="entry name" value="Papain-like_cys_pep_sf"/>
</dbReference>
<proteinExistence type="inferred from homology"/>
<keyword evidence="3" id="KW-0813">Transport</keyword>
<comment type="catalytic activity">
    <reaction evidence="10">
        <text>[protein]-C-terminal L-amino acid-glycyl-phosphatidylethanolamide + H2O = [protein]-C-terminal L-amino acid-glycine + a 1,2-diacyl-sn-glycero-3-phosphoethanolamine</text>
        <dbReference type="Rhea" id="RHEA:67548"/>
        <dbReference type="Rhea" id="RHEA-COMP:17323"/>
        <dbReference type="Rhea" id="RHEA-COMP:17324"/>
        <dbReference type="ChEBI" id="CHEBI:15377"/>
        <dbReference type="ChEBI" id="CHEBI:64612"/>
        <dbReference type="ChEBI" id="CHEBI:172940"/>
        <dbReference type="ChEBI" id="CHEBI:172941"/>
    </reaction>
    <physiologicalReaction direction="left-to-right" evidence="10">
        <dbReference type="Rhea" id="RHEA:67549"/>
    </physiologicalReaction>
</comment>
<dbReference type="SUPFAM" id="SSF54001">
    <property type="entry name" value="Cysteine proteinases"/>
    <property type="match status" value="1"/>
</dbReference>
<evidence type="ECO:0000256" key="9">
    <source>
        <dbReference type="ARBA" id="ARBA00023006"/>
    </source>
</evidence>
<evidence type="ECO:0000256" key="4">
    <source>
        <dbReference type="ARBA" id="ARBA00022490"/>
    </source>
</evidence>
<gene>
    <name evidence="13" type="primary">Atg4b</name>
    <name evidence="13" type="ORF">EVAR_70428_1</name>
</gene>
<accession>A0A4C2AAD9</accession>
<comment type="function">
    <text evidence="11">Cysteine protease that plays a key role in autophagy by mediating both proteolytic activation and delipidation of ATG8 family proteins.</text>
</comment>
<evidence type="ECO:0000256" key="8">
    <source>
        <dbReference type="ARBA" id="ARBA00022927"/>
    </source>
</evidence>
<evidence type="ECO:0000313" key="13">
    <source>
        <dbReference type="EMBL" id="GBP97098.1"/>
    </source>
</evidence>
<organism evidence="13 14">
    <name type="scientific">Eumeta variegata</name>
    <name type="common">Bagworm moth</name>
    <name type="synonym">Eumeta japonica</name>
    <dbReference type="NCBI Taxonomy" id="151549"/>
    <lineage>
        <taxon>Eukaryota</taxon>
        <taxon>Metazoa</taxon>
        <taxon>Ecdysozoa</taxon>
        <taxon>Arthropoda</taxon>
        <taxon>Hexapoda</taxon>
        <taxon>Insecta</taxon>
        <taxon>Pterygota</taxon>
        <taxon>Neoptera</taxon>
        <taxon>Endopterygota</taxon>
        <taxon>Lepidoptera</taxon>
        <taxon>Glossata</taxon>
        <taxon>Ditrysia</taxon>
        <taxon>Tineoidea</taxon>
        <taxon>Psychidae</taxon>
        <taxon>Oiketicinae</taxon>
        <taxon>Eumeta</taxon>
    </lineage>
</organism>
<dbReference type="InterPro" id="IPR005078">
    <property type="entry name" value="Peptidase_C54"/>
</dbReference>
<keyword evidence="9 11" id="KW-0072">Autophagy</keyword>
<evidence type="ECO:0000256" key="10">
    <source>
        <dbReference type="ARBA" id="ARBA00029362"/>
    </source>
</evidence>
<dbReference type="GO" id="GO:0000423">
    <property type="term" value="P:mitophagy"/>
    <property type="evidence" value="ECO:0007669"/>
    <property type="project" value="TreeGrafter"/>
</dbReference>
<evidence type="ECO:0000256" key="6">
    <source>
        <dbReference type="ARBA" id="ARBA00022801"/>
    </source>
</evidence>
<dbReference type="PANTHER" id="PTHR22624">
    <property type="entry name" value="CYSTEINE PROTEASE ATG4"/>
    <property type="match status" value="1"/>
</dbReference>
<keyword evidence="6 11" id="KW-0378">Hydrolase</keyword>
<evidence type="ECO:0000313" key="14">
    <source>
        <dbReference type="Proteomes" id="UP000299102"/>
    </source>
</evidence>
<evidence type="ECO:0000256" key="7">
    <source>
        <dbReference type="ARBA" id="ARBA00022807"/>
    </source>
</evidence>
<feature type="non-terminal residue" evidence="13">
    <location>
        <position position="310"/>
    </location>
</feature>
<evidence type="ECO:0000256" key="11">
    <source>
        <dbReference type="RuleBase" id="RU363115"/>
    </source>
</evidence>
<dbReference type="AlphaFoldDB" id="A0A4C2AAD9"/>
<evidence type="ECO:0000256" key="2">
    <source>
        <dbReference type="ARBA" id="ARBA00010958"/>
    </source>
</evidence>
<dbReference type="GO" id="GO:0004197">
    <property type="term" value="F:cysteine-type endopeptidase activity"/>
    <property type="evidence" value="ECO:0007669"/>
    <property type="project" value="TreeGrafter"/>
</dbReference>